<dbReference type="EMBL" id="BJYZ01000001">
    <property type="protein sequence ID" value="GEO35853.1"/>
    <property type="molecule type" value="Genomic_DNA"/>
</dbReference>
<organism evidence="1 2">
    <name type="scientific">Skermanella aerolata</name>
    <dbReference type="NCBI Taxonomy" id="393310"/>
    <lineage>
        <taxon>Bacteria</taxon>
        <taxon>Pseudomonadati</taxon>
        <taxon>Pseudomonadota</taxon>
        <taxon>Alphaproteobacteria</taxon>
        <taxon>Rhodospirillales</taxon>
        <taxon>Azospirillaceae</taxon>
        <taxon>Skermanella</taxon>
    </lineage>
</organism>
<dbReference type="RefSeq" id="WP_044431417.1">
    <property type="nucleotide sequence ID" value="NZ_BJYZ01000001.1"/>
</dbReference>
<proteinExistence type="predicted"/>
<evidence type="ECO:0008006" key="3">
    <source>
        <dbReference type="Google" id="ProtNLM"/>
    </source>
</evidence>
<evidence type="ECO:0000313" key="2">
    <source>
        <dbReference type="Proteomes" id="UP000321523"/>
    </source>
</evidence>
<comment type="caution">
    <text evidence="1">The sequence shown here is derived from an EMBL/GenBank/DDBJ whole genome shotgun (WGS) entry which is preliminary data.</text>
</comment>
<dbReference type="OrthoDB" id="7270662at2"/>
<keyword evidence="2" id="KW-1185">Reference proteome</keyword>
<accession>A0A512DH90</accession>
<evidence type="ECO:0000313" key="1">
    <source>
        <dbReference type="EMBL" id="GEO35853.1"/>
    </source>
</evidence>
<name>A0A512DH90_9PROT</name>
<dbReference type="Proteomes" id="UP000321523">
    <property type="component" value="Unassembled WGS sequence"/>
</dbReference>
<dbReference type="AlphaFoldDB" id="A0A512DH90"/>
<sequence>MILTPIDTEDLPAVLDRFEQQLDGKPLALAAFRRIARSIPPDGSLGDPAAQRAQAVELAGRLGIETLDEDPAVAFSWDGRFIRTRSEPSVVIHEIAHWQLCTPERRPLYDFGLGAGPESGRVEEADRVMALSQEEGQDEEGLTSLLGILWEADLGQPALLAFLEQNWLEGYDRPATASHFERMLKRLHAGGFIDDEAHPLPAARQSGQIL</sequence>
<reference evidence="1 2" key="1">
    <citation type="submission" date="2019-07" db="EMBL/GenBank/DDBJ databases">
        <title>Whole genome shotgun sequence of Skermanella aerolata NBRC 106429.</title>
        <authorList>
            <person name="Hosoyama A."/>
            <person name="Uohara A."/>
            <person name="Ohji S."/>
            <person name="Ichikawa N."/>
        </authorList>
    </citation>
    <scope>NUCLEOTIDE SEQUENCE [LARGE SCALE GENOMIC DNA]</scope>
    <source>
        <strain evidence="1 2">NBRC 106429</strain>
    </source>
</reference>
<gene>
    <name evidence="1" type="ORF">SAE02_00010</name>
</gene>
<protein>
    <recommendedName>
        <fullName evidence="3">Elongation factor P hydroxylase</fullName>
    </recommendedName>
</protein>